<comment type="caution">
    <text evidence="1">The sequence shown here is derived from an EMBL/GenBank/DDBJ whole genome shotgun (WGS) entry which is preliminary data.</text>
</comment>
<dbReference type="EMBL" id="JAKIXB020000027">
    <property type="protein sequence ID" value="KAL1596914.1"/>
    <property type="molecule type" value="Genomic_DNA"/>
</dbReference>
<evidence type="ECO:0000313" key="1">
    <source>
        <dbReference type="EMBL" id="KAL1596914.1"/>
    </source>
</evidence>
<evidence type="ECO:0000313" key="2">
    <source>
        <dbReference type="Proteomes" id="UP001521222"/>
    </source>
</evidence>
<keyword evidence="2" id="KW-1185">Reference proteome</keyword>
<accession>A0ABR3QXM8</accession>
<name>A0ABR3QXM8_9PLEO</name>
<organism evidence="1 2">
    <name type="scientific">Nothophoma quercina</name>
    <dbReference type="NCBI Taxonomy" id="749835"/>
    <lineage>
        <taxon>Eukaryota</taxon>
        <taxon>Fungi</taxon>
        <taxon>Dikarya</taxon>
        <taxon>Ascomycota</taxon>
        <taxon>Pezizomycotina</taxon>
        <taxon>Dothideomycetes</taxon>
        <taxon>Pleosporomycetidae</taxon>
        <taxon>Pleosporales</taxon>
        <taxon>Pleosporineae</taxon>
        <taxon>Didymellaceae</taxon>
        <taxon>Nothophoma</taxon>
    </lineage>
</organism>
<reference evidence="1 2" key="1">
    <citation type="submission" date="2024-02" db="EMBL/GenBank/DDBJ databases">
        <title>De novo assembly and annotation of 12 fungi associated with fruit tree decline syndrome in Ontario, Canada.</title>
        <authorList>
            <person name="Sulman M."/>
            <person name="Ellouze W."/>
            <person name="Ilyukhin E."/>
        </authorList>
    </citation>
    <scope>NUCLEOTIDE SEQUENCE [LARGE SCALE GENOMIC DNA]</scope>
    <source>
        <strain evidence="1 2">M97-236</strain>
    </source>
</reference>
<protein>
    <submittedName>
        <fullName evidence="1">Uncharacterized protein</fullName>
    </submittedName>
</protein>
<proteinExistence type="predicted"/>
<gene>
    <name evidence="1" type="ORF">SLS59_007657</name>
</gene>
<sequence length="473" mass="54721">MASIRNDLDNKPHVHHLKVVDTDNDDEILAYAKWEIYEHGRPDLDGLRQPMDEESKKVDQYGSLREAAHEYFCKRNGEMGKHPHILEFDLAEYGLEGTEKMTEMIRYPHAPLGVGLLHSSVEALFFHTGSKIMGRPFTKAGRAGWPYLEVEQFDVRSTTGIQDSRDLLRILKSDDKFKTRLDDGIFVGDGNDNLRKDVEWRAEYVGKTVNFWDLAEADLPWQLSDGSQFSMNGPSEGIRTTRLEQVAQSLTRHPQYKDAYLARNPLRCFHRDDGFLLTMSPTAGVDYVNTNLRHYLQMSRPSLQHDNFATATAQIFREFSESGTDTWYRKNVEWFLVYLITELGTTPHNIRQGYSVPSLMDAYDAIVHELKERRYDQWQRNETIHLVRAYLVCIDELTVLGEIFSKKLDFFKRLEEDCNQLEKSDLELECAPDNLNGETTTDRIAFAKHMMEESRLTCNRLTADLRESLNSVC</sequence>
<dbReference type="Proteomes" id="UP001521222">
    <property type="component" value="Unassembled WGS sequence"/>
</dbReference>